<dbReference type="InterPro" id="IPR046373">
    <property type="entry name" value="Acyl-CoA_Oxase/DH_mid-dom_sf"/>
</dbReference>
<dbReference type="PATRIC" id="fig|1800.3.peg.3352"/>
<dbReference type="Gene3D" id="2.40.110.10">
    <property type="entry name" value="Butyryl-CoA Dehydrogenase, subunit A, domain 2"/>
    <property type="match status" value="1"/>
</dbReference>
<feature type="domain" description="Acyl-CoA dehydrogenase C-terminal" evidence="3">
    <location>
        <begin position="242"/>
        <end position="376"/>
    </location>
</feature>
<dbReference type="RefSeq" id="WP_048419279.1">
    <property type="nucleotide sequence ID" value="NZ_JYNX01000038.1"/>
</dbReference>
<dbReference type="OrthoDB" id="571684at2"/>
<dbReference type="PANTHER" id="PTHR43884:SF12">
    <property type="entry name" value="ISOVALERYL-COA DEHYDROGENASE, MITOCHONDRIAL-RELATED"/>
    <property type="match status" value="1"/>
</dbReference>
<keyword evidence="1" id="KW-0560">Oxidoreductase</keyword>
<organism evidence="4 5">
    <name type="scientific">Mycolicibacterium chubuense</name>
    <name type="common">Mycobacterium chubuense</name>
    <dbReference type="NCBI Taxonomy" id="1800"/>
    <lineage>
        <taxon>Bacteria</taxon>
        <taxon>Bacillati</taxon>
        <taxon>Actinomycetota</taxon>
        <taxon>Actinomycetes</taxon>
        <taxon>Mycobacteriales</taxon>
        <taxon>Mycobacteriaceae</taxon>
        <taxon>Mycolicibacterium</taxon>
    </lineage>
</organism>
<dbReference type="SUPFAM" id="SSF56645">
    <property type="entry name" value="Acyl-CoA dehydrogenase NM domain-like"/>
    <property type="match status" value="1"/>
</dbReference>
<accession>A0A0J6W7R9</accession>
<reference evidence="4 5" key="1">
    <citation type="journal article" date="2015" name="Genome Biol. Evol.">
        <title>Characterization of Three Mycobacterium spp. with Potential Use in Bioremediation by Genome Sequencing and Comparative Genomics.</title>
        <authorList>
            <person name="Das S."/>
            <person name="Pettersson B.M."/>
            <person name="Behra P.R."/>
            <person name="Ramesh M."/>
            <person name="Dasgupta S."/>
            <person name="Bhattacharya A."/>
            <person name="Kirsebom L.A."/>
        </authorList>
    </citation>
    <scope>NUCLEOTIDE SEQUENCE [LARGE SCALE GENOMIC DNA]</scope>
    <source>
        <strain evidence="4 5">DSM 44219</strain>
    </source>
</reference>
<sequence>MTVLAPSWLEAAHSVRESLKSDAAQRDRSGAAPRAEVELLRDAGLLGIFVPREHGGGGASWSEVAAVIGAVAQADSSVAHVLLYHYFGSLAGTRGENGFVGPERARRIAEGRLFNGTVAQAAYPPLITATQTPQGFRLTGTKPFTSGAALADVLVVWAAFDEGTVLLGNDVAGQLATFHVDAAAPGVSFGGDWDNVGQRLTVSGTTTLTHVEARTGDIIGYGYGVEESSAADHLDVLHMYAGFATIFTGIAVGALEEAADYTRARSRAWVESPHSRATEDPLVRERYGRLWTQVQSAIALTDRANAALDAVREAGDDLSWAHRADAVTLINAARVHASEVALEVSSRLFEVTGARSSAAATGLDRFWRNARTLSLHDPLPHKQVQIGAYVLDGVEPSPGFYS</sequence>
<keyword evidence="5" id="KW-1185">Reference proteome</keyword>
<protein>
    <submittedName>
        <fullName evidence="4">Dibenzothiophene desulfurization enzyme C</fullName>
    </submittedName>
</protein>
<dbReference type="InterPro" id="IPR036250">
    <property type="entry name" value="AcylCo_DH-like_C"/>
</dbReference>
<name>A0A0J6W7R9_MYCCU</name>
<proteinExistence type="predicted"/>
<dbReference type="InterPro" id="IPR013107">
    <property type="entry name" value="Acyl-CoA_DH_C"/>
</dbReference>
<dbReference type="GO" id="GO:0008470">
    <property type="term" value="F:3-methylbutanoyl-CoA dehydrogenase activity"/>
    <property type="evidence" value="ECO:0007669"/>
    <property type="project" value="TreeGrafter"/>
</dbReference>
<dbReference type="EMBL" id="JYNX01000038">
    <property type="protein sequence ID" value="KMO77677.1"/>
    <property type="molecule type" value="Genomic_DNA"/>
</dbReference>
<dbReference type="InterPro" id="IPR009100">
    <property type="entry name" value="AcylCoA_DH/oxidase_NM_dom_sf"/>
</dbReference>
<dbReference type="SUPFAM" id="SSF47203">
    <property type="entry name" value="Acyl-CoA dehydrogenase C-terminal domain-like"/>
    <property type="match status" value="1"/>
</dbReference>
<comment type="caution">
    <text evidence="4">The sequence shown here is derived from an EMBL/GenBank/DDBJ whole genome shotgun (WGS) entry which is preliminary data.</text>
</comment>
<dbReference type="PIRSF" id="PIRSF016578">
    <property type="entry name" value="HsaA"/>
    <property type="match status" value="1"/>
</dbReference>
<dbReference type="GO" id="GO:0006552">
    <property type="term" value="P:L-leucine catabolic process"/>
    <property type="evidence" value="ECO:0007669"/>
    <property type="project" value="TreeGrafter"/>
</dbReference>
<dbReference type="PANTHER" id="PTHR43884">
    <property type="entry name" value="ACYL-COA DEHYDROGENASE"/>
    <property type="match status" value="1"/>
</dbReference>
<dbReference type="Pfam" id="PF08028">
    <property type="entry name" value="Acyl-CoA_dh_2"/>
    <property type="match status" value="1"/>
</dbReference>
<dbReference type="AlphaFoldDB" id="A0A0J6W7R9"/>
<evidence type="ECO:0000259" key="2">
    <source>
        <dbReference type="Pfam" id="PF02771"/>
    </source>
</evidence>
<dbReference type="Pfam" id="PF02771">
    <property type="entry name" value="Acyl-CoA_dh_N"/>
    <property type="match status" value="1"/>
</dbReference>
<dbReference type="Gene3D" id="1.10.540.10">
    <property type="entry name" value="Acyl-CoA dehydrogenase/oxidase, N-terminal domain"/>
    <property type="match status" value="1"/>
</dbReference>
<dbReference type="InterPro" id="IPR037069">
    <property type="entry name" value="AcylCoA_DH/ox_N_sf"/>
</dbReference>
<evidence type="ECO:0000259" key="3">
    <source>
        <dbReference type="Pfam" id="PF08028"/>
    </source>
</evidence>
<evidence type="ECO:0000313" key="4">
    <source>
        <dbReference type="EMBL" id="KMO77677.1"/>
    </source>
</evidence>
<dbReference type="GO" id="GO:0050660">
    <property type="term" value="F:flavin adenine dinucleotide binding"/>
    <property type="evidence" value="ECO:0007669"/>
    <property type="project" value="InterPro"/>
</dbReference>
<feature type="domain" description="Acyl-CoA dehydrogenase/oxidase N-terminal" evidence="2">
    <location>
        <begin position="13"/>
        <end position="85"/>
    </location>
</feature>
<evidence type="ECO:0000313" key="5">
    <source>
        <dbReference type="Proteomes" id="UP000036176"/>
    </source>
</evidence>
<dbReference type="Proteomes" id="UP000036176">
    <property type="component" value="Unassembled WGS sequence"/>
</dbReference>
<gene>
    <name evidence="4" type="primary">soxC_5</name>
    <name evidence="4" type="ORF">MCHUDSM44219_03338</name>
</gene>
<dbReference type="Gene3D" id="1.20.140.10">
    <property type="entry name" value="Butyryl-CoA Dehydrogenase, subunit A, domain 3"/>
    <property type="match status" value="1"/>
</dbReference>
<evidence type="ECO:0000256" key="1">
    <source>
        <dbReference type="ARBA" id="ARBA00023002"/>
    </source>
</evidence>
<dbReference type="InterPro" id="IPR013786">
    <property type="entry name" value="AcylCoA_DH/ox_N"/>
</dbReference>